<accession>A0A913Y7U9</accession>
<feature type="DNA-binding region" description="HMG box" evidence="4">
    <location>
        <begin position="9"/>
        <end position="77"/>
    </location>
</feature>
<keyword evidence="2 4" id="KW-0238">DNA-binding</keyword>
<evidence type="ECO:0000256" key="5">
    <source>
        <dbReference type="SAM" id="MobiDB-lite"/>
    </source>
</evidence>
<reference evidence="7" key="1">
    <citation type="submission" date="2022-11" db="UniProtKB">
        <authorList>
            <consortium name="EnsemblMetazoa"/>
        </authorList>
    </citation>
    <scope>IDENTIFICATION</scope>
</reference>
<dbReference type="GO" id="GO:0001228">
    <property type="term" value="F:DNA-binding transcription activator activity, RNA polymerase II-specific"/>
    <property type="evidence" value="ECO:0007669"/>
    <property type="project" value="TreeGrafter"/>
</dbReference>
<evidence type="ECO:0000313" key="7">
    <source>
        <dbReference type="EnsemblMetazoa" id="XP_020915552.1"/>
    </source>
</evidence>
<dbReference type="OrthoDB" id="6247875at2759"/>
<evidence type="ECO:0000256" key="2">
    <source>
        <dbReference type="ARBA" id="ARBA00023125"/>
    </source>
</evidence>
<dbReference type="Gene3D" id="1.10.30.10">
    <property type="entry name" value="High mobility group box domain"/>
    <property type="match status" value="1"/>
</dbReference>
<dbReference type="Proteomes" id="UP000887567">
    <property type="component" value="Unplaced"/>
</dbReference>
<comment type="subcellular location">
    <subcellularLocation>
        <location evidence="1">Nucleus</location>
    </subcellularLocation>
</comment>
<dbReference type="RefSeq" id="XP_020915552.1">
    <property type="nucleotide sequence ID" value="XM_021059893.2"/>
</dbReference>
<evidence type="ECO:0000256" key="1">
    <source>
        <dbReference type="ARBA" id="ARBA00004123"/>
    </source>
</evidence>
<dbReference type="KEGG" id="epa:110253032"/>
<evidence type="ECO:0000313" key="8">
    <source>
        <dbReference type="Proteomes" id="UP000887567"/>
    </source>
</evidence>
<dbReference type="GO" id="GO:0005634">
    <property type="term" value="C:nucleus"/>
    <property type="evidence" value="ECO:0007669"/>
    <property type="project" value="UniProtKB-SubCell"/>
</dbReference>
<dbReference type="SMART" id="SM00398">
    <property type="entry name" value="HMG"/>
    <property type="match status" value="1"/>
</dbReference>
<dbReference type="EnsemblMetazoa" id="XM_021059893.2">
    <property type="protein sequence ID" value="XP_020915552.1"/>
    <property type="gene ID" value="LOC110253032"/>
</dbReference>
<proteinExistence type="predicted"/>
<dbReference type="Pfam" id="PF00505">
    <property type="entry name" value="HMG_box"/>
    <property type="match status" value="1"/>
</dbReference>
<feature type="compositionally biased region" description="Basic residues" evidence="5">
    <location>
        <begin position="79"/>
        <end position="88"/>
    </location>
</feature>
<feature type="compositionally biased region" description="Polar residues" evidence="5">
    <location>
        <begin position="238"/>
        <end position="250"/>
    </location>
</feature>
<dbReference type="GO" id="GO:0000978">
    <property type="term" value="F:RNA polymerase II cis-regulatory region sequence-specific DNA binding"/>
    <property type="evidence" value="ECO:0007669"/>
    <property type="project" value="TreeGrafter"/>
</dbReference>
<dbReference type="InterPro" id="IPR009071">
    <property type="entry name" value="HMG_box_dom"/>
</dbReference>
<dbReference type="PANTHER" id="PTHR10270">
    <property type="entry name" value="SOX TRANSCRIPTION FACTOR"/>
    <property type="match status" value="1"/>
</dbReference>
<dbReference type="CDD" id="cd22028">
    <property type="entry name" value="HMG-box_SoxA_SoxB_SoxG"/>
    <property type="match status" value="1"/>
</dbReference>
<keyword evidence="8" id="KW-1185">Reference proteome</keyword>
<evidence type="ECO:0000256" key="4">
    <source>
        <dbReference type="PROSITE-ProRule" id="PRU00267"/>
    </source>
</evidence>
<dbReference type="GO" id="GO:0030154">
    <property type="term" value="P:cell differentiation"/>
    <property type="evidence" value="ECO:0007669"/>
    <property type="project" value="TreeGrafter"/>
</dbReference>
<dbReference type="PANTHER" id="PTHR10270:SF324">
    <property type="entry name" value="SOX DOMAIN-CONTAINING PROTEIN DICHAETE-RELATED"/>
    <property type="match status" value="1"/>
</dbReference>
<dbReference type="SUPFAM" id="SSF47095">
    <property type="entry name" value="HMG-box"/>
    <property type="match status" value="1"/>
</dbReference>
<organism evidence="7 8">
    <name type="scientific">Exaiptasia diaphana</name>
    <name type="common">Tropical sea anemone</name>
    <name type="synonym">Aiptasia pulchella</name>
    <dbReference type="NCBI Taxonomy" id="2652724"/>
    <lineage>
        <taxon>Eukaryota</taxon>
        <taxon>Metazoa</taxon>
        <taxon>Cnidaria</taxon>
        <taxon>Anthozoa</taxon>
        <taxon>Hexacorallia</taxon>
        <taxon>Actiniaria</taxon>
        <taxon>Aiptasiidae</taxon>
        <taxon>Exaiptasia</taxon>
    </lineage>
</organism>
<dbReference type="FunFam" id="1.10.30.10:FF:000002">
    <property type="entry name" value="transcription factor Sox-2"/>
    <property type="match status" value="1"/>
</dbReference>
<dbReference type="InterPro" id="IPR050140">
    <property type="entry name" value="SRY-related_HMG-box_TF-like"/>
</dbReference>
<feature type="region of interest" description="Disordered" evidence="5">
    <location>
        <begin position="210"/>
        <end position="250"/>
    </location>
</feature>
<evidence type="ECO:0000256" key="3">
    <source>
        <dbReference type="ARBA" id="ARBA00023242"/>
    </source>
</evidence>
<dbReference type="OMA" id="NQRVWQP"/>
<feature type="domain" description="HMG box" evidence="6">
    <location>
        <begin position="9"/>
        <end position="77"/>
    </location>
</feature>
<dbReference type="InterPro" id="IPR036910">
    <property type="entry name" value="HMG_box_dom_sf"/>
</dbReference>
<sequence length="274" mass="30902">MGKQEEGHVKRPMNAFMVWSRGKRKQYAVRDPRMHNSEISKRLGVEWKSLTQEEKEPFVAEAKRLQAVHIQEHPDYKYKPKRRKPKSLQKKDGLSAPVYGSPYPTSMMAVDKFSTNQLPQTIAHSMALSSDPMYSKMNGGPPFHHSPGYPVIYPNVTTGGSSRQIFAGAIDSTHSFRASDMMSGRPLYGSQIYQSPIHSQVQHRITAVEESRSLKSSPNGNPSPPVTSPDPVSKHNGGYSTSELSNQRVWQPQQDLSRAVTYVPIHEVKVDRRY</sequence>
<protein>
    <recommendedName>
        <fullName evidence="6">HMG box domain-containing protein</fullName>
    </recommendedName>
</protein>
<keyword evidence="3 4" id="KW-0539">Nucleus</keyword>
<dbReference type="GeneID" id="110253032"/>
<feature type="region of interest" description="Disordered" evidence="5">
    <location>
        <begin position="71"/>
        <end position="99"/>
    </location>
</feature>
<dbReference type="AlphaFoldDB" id="A0A913Y7U9"/>
<dbReference type="PROSITE" id="PS50118">
    <property type="entry name" value="HMG_BOX_2"/>
    <property type="match status" value="1"/>
</dbReference>
<name>A0A913Y7U9_EXADI</name>
<evidence type="ECO:0000259" key="6">
    <source>
        <dbReference type="PROSITE" id="PS50118"/>
    </source>
</evidence>